<evidence type="ECO:0000313" key="4">
    <source>
        <dbReference type="EMBL" id="KRZ01854.1"/>
    </source>
</evidence>
<organism evidence="3 5">
    <name type="scientific">Trichinella zimbabwensis</name>
    <dbReference type="NCBI Taxonomy" id="268475"/>
    <lineage>
        <taxon>Eukaryota</taxon>
        <taxon>Metazoa</taxon>
        <taxon>Ecdysozoa</taxon>
        <taxon>Nematoda</taxon>
        <taxon>Enoplea</taxon>
        <taxon>Dorylaimia</taxon>
        <taxon>Trichinellida</taxon>
        <taxon>Trichinellidae</taxon>
        <taxon>Trichinella</taxon>
    </lineage>
</organism>
<keyword evidence="1" id="KW-0472">Membrane</keyword>
<keyword evidence="1" id="KW-0812">Transmembrane</keyword>
<dbReference type="EMBL" id="JYDP01000256">
    <property type="protein sequence ID" value="KRZ01854.1"/>
    <property type="molecule type" value="Genomic_DNA"/>
</dbReference>
<gene>
    <name evidence="3" type="ORF">T11_10160</name>
    <name evidence="2" type="ORF">T11_13760</name>
    <name evidence="4" type="ORF">T11_4581</name>
</gene>
<dbReference type="Proteomes" id="UP000055024">
    <property type="component" value="Unassembled WGS sequence"/>
</dbReference>
<evidence type="ECO:0000313" key="2">
    <source>
        <dbReference type="EMBL" id="KRZ00767.1"/>
    </source>
</evidence>
<keyword evidence="5" id="KW-1185">Reference proteome</keyword>
<name>A0A0V1GR87_9BILA</name>
<accession>A0A0V1GR87</accession>
<proteinExistence type="predicted"/>
<protein>
    <submittedName>
        <fullName evidence="3">Uncharacterized protein</fullName>
    </submittedName>
</protein>
<evidence type="ECO:0000313" key="5">
    <source>
        <dbReference type="Proteomes" id="UP000055024"/>
    </source>
</evidence>
<dbReference type="EMBL" id="JYDP01000399">
    <property type="protein sequence ID" value="KRZ00780.1"/>
    <property type="molecule type" value="Genomic_DNA"/>
</dbReference>
<reference evidence="3 5" key="1">
    <citation type="submission" date="2015-01" db="EMBL/GenBank/DDBJ databases">
        <title>Evolution of Trichinella species and genotypes.</title>
        <authorList>
            <person name="Korhonen P.K."/>
            <person name="Edoardo P."/>
            <person name="Giuseppe L.R."/>
            <person name="Gasser R.B."/>
        </authorList>
    </citation>
    <scope>NUCLEOTIDE SEQUENCE [LARGE SCALE GENOMIC DNA]</scope>
    <source>
        <strain evidence="3">ISS1029</strain>
    </source>
</reference>
<evidence type="ECO:0000313" key="3">
    <source>
        <dbReference type="EMBL" id="KRZ00780.1"/>
    </source>
</evidence>
<sequence>MKSRLRIPLSPLSQELPTDRFLNDGKQLPWYVSVSSAISARSSCRFPFFNVSLEAVGTEKCLSAACRDFWCCGMLAMVCEVGSALLIMLLVPTATRAMCWVRSGRRPSPPSFTGMVRNMLFMPVCGRCRKRLTECLMEVSTSSKTLLPTPGTPSWYSSAGIK</sequence>
<dbReference type="AlphaFoldDB" id="A0A0V1GR87"/>
<feature type="transmembrane region" description="Helical" evidence="1">
    <location>
        <begin position="69"/>
        <end position="91"/>
    </location>
</feature>
<comment type="caution">
    <text evidence="3">The sequence shown here is derived from an EMBL/GenBank/DDBJ whole genome shotgun (WGS) entry which is preliminary data.</text>
</comment>
<evidence type="ECO:0000256" key="1">
    <source>
        <dbReference type="SAM" id="Phobius"/>
    </source>
</evidence>
<keyword evidence="1" id="KW-1133">Transmembrane helix</keyword>
<dbReference type="EMBL" id="JYDP01000400">
    <property type="protein sequence ID" value="KRZ00767.1"/>
    <property type="molecule type" value="Genomic_DNA"/>
</dbReference>
<dbReference type="OrthoDB" id="5929157at2759"/>